<proteinExistence type="predicted"/>
<accession>G7YPR2</accession>
<organism evidence="1 2">
    <name type="scientific">Clonorchis sinensis</name>
    <name type="common">Chinese liver fluke</name>
    <dbReference type="NCBI Taxonomy" id="79923"/>
    <lineage>
        <taxon>Eukaryota</taxon>
        <taxon>Metazoa</taxon>
        <taxon>Spiralia</taxon>
        <taxon>Lophotrochozoa</taxon>
        <taxon>Platyhelminthes</taxon>
        <taxon>Trematoda</taxon>
        <taxon>Digenea</taxon>
        <taxon>Opisthorchiida</taxon>
        <taxon>Opisthorchiata</taxon>
        <taxon>Opisthorchiidae</taxon>
        <taxon>Clonorchis</taxon>
    </lineage>
</organism>
<evidence type="ECO:0000313" key="2">
    <source>
        <dbReference type="Proteomes" id="UP000008909"/>
    </source>
</evidence>
<dbReference type="Proteomes" id="UP000008909">
    <property type="component" value="Unassembled WGS sequence"/>
</dbReference>
<dbReference type="EMBL" id="DF143942">
    <property type="protein sequence ID" value="GAA54943.1"/>
    <property type="molecule type" value="Genomic_DNA"/>
</dbReference>
<keyword evidence="2" id="KW-1185">Reference proteome</keyword>
<reference evidence="1" key="1">
    <citation type="journal article" date="2011" name="Genome Biol.">
        <title>The draft genome of the carcinogenic human liver fluke Clonorchis sinensis.</title>
        <authorList>
            <person name="Wang X."/>
            <person name="Chen W."/>
            <person name="Huang Y."/>
            <person name="Sun J."/>
            <person name="Men J."/>
            <person name="Liu H."/>
            <person name="Luo F."/>
            <person name="Guo L."/>
            <person name="Lv X."/>
            <person name="Deng C."/>
            <person name="Zhou C."/>
            <person name="Fan Y."/>
            <person name="Li X."/>
            <person name="Huang L."/>
            <person name="Hu Y."/>
            <person name="Liang C."/>
            <person name="Hu X."/>
            <person name="Xu J."/>
            <person name="Yu X."/>
        </authorList>
    </citation>
    <scope>NUCLEOTIDE SEQUENCE [LARGE SCALE GENOMIC DNA]</scope>
    <source>
        <strain evidence="1">Henan</strain>
    </source>
</reference>
<dbReference type="AlphaFoldDB" id="G7YPR2"/>
<protein>
    <submittedName>
        <fullName evidence="1">Uncharacterized protein</fullName>
    </submittedName>
</protein>
<reference key="2">
    <citation type="submission" date="2011-10" db="EMBL/GenBank/DDBJ databases">
        <title>The genome and transcriptome sequence of Clonorchis sinensis provide insights into the carcinogenic liver fluke.</title>
        <authorList>
            <person name="Wang X."/>
            <person name="Huang Y."/>
            <person name="Chen W."/>
            <person name="Liu H."/>
            <person name="Guo L."/>
            <person name="Chen Y."/>
            <person name="Luo F."/>
            <person name="Zhou W."/>
            <person name="Sun J."/>
            <person name="Mao Q."/>
            <person name="Liang P."/>
            <person name="Zhou C."/>
            <person name="Tian Y."/>
            <person name="Men J."/>
            <person name="Lv X."/>
            <person name="Huang L."/>
            <person name="Zhou J."/>
            <person name="Hu Y."/>
            <person name="Li R."/>
            <person name="Zhang F."/>
            <person name="Lei H."/>
            <person name="Li X."/>
            <person name="Hu X."/>
            <person name="Liang C."/>
            <person name="Xu J."/>
            <person name="Wu Z."/>
            <person name="Yu X."/>
        </authorList>
    </citation>
    <scope>NUCLEOTIDE SEQUENCE</scope>
    <source>
        <strain>Henan</strain>
    </source>
</reference>
<gene>
    <name evidence="1" type="ORF">CLF_106168</name>
</gene>
<evidence type="ECO:0000313" key="1">
    <source>
        <dbReference type="EMBL" id="GAA54943.1"/>
    </source>
</evidence>
<sequence length="223" mass="25799">MVFVLNNTTNYFERRRHYTYNRELVSVLEKSAETYSAHSGLCGNTLHYCHHHRQHEISVKHQCFAAEAFCEKKWIGKELTASLLIILSTRTAIRLNSILVHVNETAGTADTIMHTGRRCKTTKLVACAKLSRTLENKKAFRHRTDHFTAQIPTSTRGQCRCLTVHEEQWPEQGTEIVLMGFYSSKIVKNRIPRTWNIVDTETTKYHDGEVNHHWSELSFTNPT</sequence>
<name>G7YPR2_CLOSI</name>